<reference evidence="2 3" key="1">
    <citation type="journal article" date="2003" name="Int. J. Syst. Evol. Microbiol.">
        <title>Bacillus nealsonii sp. nov., isolated from a spacecraft-assembly facility, whose spores are gamma-radiation resistant.</title>
        <authorList>
            <person name="Venkateswaran K."/>
            <person name="Kempf M."/>
            <person name="Chen F."/>
            <person name="Satomi M."/>
            <person name="Nicholson W."/>
            <person name="Kern R."/>
        </authorList>
    </citation>
    <scope>NUCLEOTIDE SEQUENCE [LARGE SCALE GENOMIC DNA]</scope>
    <source>
        <strain evidence="2 3">FO-92</strain>
    </source>
</reference>
<evidence type="ECO:0008006" key="4">
    <source>
        <dbReference type="Google" id="ProtNLM"/>
    </source>
</evidence>
<feature type="compositionally biased region" description="Gly residues" evidence="1">
    <location>
        <begin position="29"/>
        <end position="47"/>
    </location>
</feature>
<feature type="region of interest" description="Disordered" evidence="1">
    <location>
        <begin position="1"/>
        <end position="47"/>
    </location>
</feature>
<feature type="compositionally biased region" description="Low complexity" evidence="1">
    <location>
        <begin position="144"/>
        <end position="154"/>
    </location>
</feature>
<evidence type="ECO:0000313" key="2">
    <source>
        <dbReference type="EMBL" id="PKG21935.1"/>
    </source>
</evidence>
<feature type="compositionally biased region" description="Low complexity" evidence="1">
    <location>
        <begin position="1"/>
        <end position="22"/>
    </location>
</feature>
<gene>
    <name evidence="2" type="ORF">CWS01_19890</name>
</gene>
<evidence type="ECO:0000256" key="1">
    <source>
        <dbReference type="SAM" id="MobiDB-lite"/>
    </source>
</evidence>
<evidence type="ECO:0000313" key="3">
    <source>
        <dbReference type="Proteomes" id="UP000233375"/>
    </source>
</evidence>
<dbReference type="EMBL" id="PISE01000053">
    <property type="protein sequence ID" value="PKG21935.1"/>
    <property type="molecule type" value="Genomic_DNA"/>
</dbReference>
<protein>
    <recommendedName>
        <fullName evidence="4">YqfQ-like protein</fullName>
    </recommendedName>
</protein>
<keyword evidence="3" id="KW-1185">Reference proteome</keyword>
<dbReference type="Pfam" id="PF14181">
    <property type="entry name" value="YqfQ"/>
    <property type="match status" value="1"/>
</dbReference>
<organism evidence="2 3">
    <name type="scientific">Niallia nealsonii</name>
    <dbReference type="NCBI Taxonomy" id="115979"/>
    <lineage>
        <taxon>Bacteria</taxon>
        <taxon>Bacillati</taxon>
        <taxon>Bacillota</taxon>
        <taxon>Bacilli</taxon>
        <taxon>Bacillales</taxon>
        <taxon>Bacillaceae</taxon>
        <taxon>Niallia</taxon>
    </lineage>
</organism>
<proteinExistence type="predicted"/>
<dbReference type="RefSeq" id="WP_101178952.1">
    <property type="nucleotide sequence ID" value="NZ_PISE01000053.1"/>
</dbReference>
<name>A0A2N0YXE6_9BACI</name>
<accession>A0A2N0YXE6</accession>
<dbReference type="InterPro" id="IPR025571">
    <property type="entry name" value="YqfQ"/>
</dbReference>
<dbReference type="Proteomes" id="UP000233375">
    <property type="component" value="Unassembled WGS sequence"/>
</dbReference>
<dbReference type="OrthoDB" id="2860117at2"/>
<comment type="caution">
    <text evidence="2">The sequence shown here is derived from an EMBL/GenBank/DDBJ whole genome shotgun (WGS) entry which is preliminary data.</text>
</comment>
<sequence length="208" mass="21570">MPPRQQMPFQRGMGGRMMPPQGSANFRGGPRGPGLGRGAGGAGARNGGSSGGILSKLLGGGNKGAANAATGTASAGARSAGAGGGLLKTITNPASINGFLANSQKFLNTASQLGPMINQYGPMVRNIPAMWKLYRGLKNTGSANENTTTTETNTPINEKAIENKPIKQHSNKTKPAPKDVEINIQEEEELETKSLKRNNGSSIPKLYV</sequence>
<dbReference type="AlphaFoldDB" id="A0A2N0YXE6"/>
<feature type="region of interest" description="Disordered" evidence="1">
    <location>
        <begin position="140"/>
        <end position="208"/>
    </location>
</feature>